<evidence type="ECO:0000313" key="2">
    <source>
        <dbReference type="EMBL" id="VAW12931.1"/>
    </source>
</evidence>
<accession>A0A3B0T2H0</accession>
<dbReference type="EMBL" id="UOEM01000056">
    <property type="protein sequence ID" value="VAW12931.1"/>
    <property type="molecule type" value="Genomic_DNA"/>
</dbReference>
<proteinExistence type="predicted"/>
<reference evidence="2" key="1">
    <citation type="submission" date="2018-06" db="EMBL/GenBank/DDBJ databases">
        <authorList>
            <person name="Zhirakovskaya E."/>
        </authorList>
    </citation>
    <scope>NUCLEOTIDE SEQUENCE</scope>
</reference>
<feature type="region of interest" description="Disordered" evidence="1">
    <location>
        <begin position="1"/>
        <end position="25"/>
    </location>
</feature>
<dbReference type="AlphaFoldDB" id="A0A3B0T2H0"/>
<gene>
    <name evidence="2" type="ORF">MNBD_ALPHA09-3</name>
</gene>
<sequence>MGHQRQNRTQTARPNDKNTGKKGRFTPWLGRLAGRAFVAATMAMASMSPGAAQTQLTPTDFARVNALSGNTVAWAVLRKAVELGLAEAGLADIASRSDSVDTVAAILALEDPEGRLVPILSGAARGGQMAASNAALVASLGLDGDRPRGLACLVYGKAPQDRELLAELVALSSAGRANCARHYGRIRDYWLAAVTGFLRAPSAREDALVDVELDPASGTLASARSILIAGETVHEIVYFLRRAVRYPRPLVMRGTSCGVPMVGIDPDSGQLVVCYELLAELVPPIAASIGNQAR</sequence>
<protein>
    <submittedName>
        <fullName evidence="2">Uncharacterized protein</fullName>
    </submittedName>
</protein>
<name>A0A3B0T2H0_9ZZZZ</name>
<organism evidence="2">
    <name type="scientific">hydrothermal vent metagenome</name>
    <dbReference type="NCBI Taxonomy" id="652676"/>
    <lineage>
        <taxon>unclassified sequences</taxon>
        <taxon>metagenomes</taxon>
        <taxon>ecological metagenomes</taxon>
    </lineage>
</organism>
<evidence type="ECO:0000256" key="1">
    <source>
        <dbReference type="SAM" id="MobiDB-lite"/>
    </source>
</evidence>